<dbReference type="Gene3D" id="3.30.230.30">
    <property type="entry name" value="Impact, N-terminal domain"/>
    <property type="match status" value="1"/>
</dbReference>
<dbReference type="Pfam" id="PF09186">
    <property type="entry name" value="DUF1949"/>
    <property type="match status" value="1"/>
</dbReference>
<dbReference type="GO" id="GO:0006446">
    <property type="term" value="P:regulation of translational initiation"/>
    <property type="evidence" value="ECO:0007669"/>
    <property type="project" value="TreeGrafter"/>
</dbReference>
<feature type="domain" description="Impact N-terminal" evidence="2">
    <location>
        <begin position="17"/>
        <end position="120"/>
    </location>
</feature>
<protein>
    <submittedName>
        <fullName evidence="4">Uncharacterized protein, YigZ family</fullName>
    </submittedName>
</protein>
<reference evidence="4 5" key="1">
    <citation type="submission" date="2016-11" db="EMBL/GenBank/DDBJ databases">
        <authorList>
            <person name="Jaros S."/>
            <person name="Januszkiewicz K."/>
            <person name="Wedrychowicz H."/>
        </authorList>
    </citation>
    <scope>NUCLEOTIDE SEQUENCE [LARGE SCALE GENOMIC DNA]</scope>
    <source>
        <strain evidence="4 5">DSM 8605</strain>
    </source>
</reference>
<dbReference type="InterPro" id="IPR015796">
    <property type="entry name" value="Impact_YigZ-like"/>
</dbReference>
<dbReference type="Pfam" id="PF01205">
    <property type="entry name" value="Impact_N"/>
    <property type="match status" value="1"/>
</dbReference>
<dbReference type="Gene3D" id="3.30.70.240">
    <property type="match status" value="1"/>
</dbReference>
<dbReference type="OrthoDB" id="9813771at2"/>
<dbReference type="STRING" id="1121316.SAMN02745207_00989"/>
<evidence type="ECO:0000259" key="3">
    <source>
        <dbReference type="Pfam" id="PF09186"/>
    </source>
</evidence>
<evidence type="ECO:0000313" key="5">
    <source>
        <dbReference type="Proteomes" id="UP000184447"/>
    </source>
</evidence>
<organism evidence="4 5">
    <name type="scientific">Clostridium grantii DSM 8605</name>
    <dbReference type="NCBI Taxonomy" id="1121316"/>
    <lineage>
        <taxon>Bacteria</taxon>
        <taxon>Bacillati</taxon>
        <taxon>Bacillota</taxon>
        <taxon>Clostridia</taxon>
        <taxon>Eubacteriales</taxon>
        <taxon>Clostridiaceae</taxon>
        <taxon>Clostridium</taxon>
    </lineage>
</organism>
<dbReference type="InterPro" id="IPR015269">
    <property type="entry name" value="UPF0029_Impact_C"/>
</dbReference>
<sequence>MEYLTIMKSASETLEIKKSLFICYSKRVNDEEEAKEFIKDIKNKHKDARHNVFAYTIGENMEIQRYSDDGEPQGTAGIPVLEVIKKKNIKDTAIVVTRYFGGILLGTGGLTRAYSNAASMGIDAAGIVEKVMGIPVYVEIPYDLLGKIQYYCEQNEKYIEEIQYTDVVKINLYIEKSQLEDFNKAIIEVCDGKSKLSFGEESHFFKMKNRLYLNVI</sequence>
<dbReference type="Proteomes" id="UP000184447">
    <property type="component" value="Unassembled WGS sequence"/>
</dbReference>
<evidence type="ECO:0000259" key="2">
    <source>
        <dbReference type="Pfam" id="PF01205"/>
    </source>
</evidence>
<dbReference type="InterPro" id="IPR036956">
    <property type="entry name" value="Impact_N_sf"/>
</dbReference>
<dbReference type="PANTHER" id="PTHR16301:SF20">
    <property type="entry name" value="IMPACT FAMILY MEMBER YIGZ"/>
    <property type="match status" value="1"/>
</dbReference>
<dbReference type="RefSeq" id="WP_073337316.1">
    <property type="nucleotide sequence ID" value="NZ_FQXM01000004.1"/>
</dbReference>
<dbReference type="GO" id="GO:0005737">
    <property type="term" value="C:cytoplasm"/>
    <property type="evidence" value="ECO:0007669"/>
    <property type="project" value="TreeGrafter"/>
</dbReference>
<comment type="similarity">
    <text evidence="1">Belongs to the IMPACT family.</text>
</comment>
<dbReference type="PANTHER" id="PTHR16301">
    <property type="entry name" value="IMPACT-RELATED"/>
    <property type="match status" value="1"/>
</dbReference>
<proteinExistence type="inferred from homology"/>
<dbReference type="InterPro" id="IPR035647">
    <property type="entry name" value="EFG_III/V"/>
</dbReference>
<keyword evidence="5" id="KW-1185">Reference proteome</keyword>
<accession>A0A1M5SKD4</accession>
<dbReference type="InterPro" id="IPR020569">
    <property type="entry name" value="UPF0029_Impact_CS"/>
</dbReference>
<dbReference type="EMBL" id="FQXM01000004">
    <property type="protein sequence ID" value="SHH39057.1"/>
    <property type="molecule type" value="Genomic_DNA"/>
</dbReference>
<dbReference type="SUPFAM" id="SSF54980">
    <property type="entry name" value="EF-G C-terminal domain-like"/>
    <property type="match status" value="1"/>
</dbReference>
<name>A0A1M5SKD4_9CLOT</name>
<dbReference type="PROSITE" id="PS00910">
    <property type="entry name" value="UPF0029"/>
    <property type="match status" value="1"/>
</dbReference>
<dbReference type="InterPro" id="IPR001498">
    <property type="entry name" value="Impact_N"/>
</dbReference>
<evidence type="ECO:0000256" key="1">
    <source>
        <dbReference type="ARBA" id="ARBA00007665"/>
    </source>
</evidence>
<dbReference type="NCBIfam" id="TIGR00257">
    <property type="entry name" value="IMPACT_YIGZ"/>
    <property type="match status" value="1"/>
</dbReference>
<gene>
    <name evidence="4" type="ORF">SAMN02745207_00989</name>
</gene>
<evidence type="ECO:0000313" key="4">
    <source>
        <dbReference type="EMBL" id="SHH39057.1"/>
    </source>
</evidence>
<dbReference type="SUPFAM" id="SSF54211">
    <property type="entry name" value="Ribosomal protein S5 domain 2-like"/>
    <property type="match status" value="1"/>
</dbReference>
<dbReference type="InterPro" id="IPR023582">
    <property type="entry name" value="Impact"/>
</dbReference>
<dbReference type="InterPro" id="IPR020568">
    <property type="entry name" value="Ribosomal_Su5_D2-typ_SF"/>
</dbReference>
<feature type="domain" description="UPF0029" evidence="3">
    <location>
        <begin position="138"/>
        <end position="193"/>
    </location>
</feature>
<dbReference type="AlphaFoldDB" id="A0A1M5SKD4"/>